<gene>
    <name evidence="9" type="primary">lpxL</name>
    <name evidence="10" type="ordered locus">VS_0179</name>
</gene>
<dbReference type="PANTHER" id="PTHR30606:SF9">
    <property type="entry name" value="LIPID A BIOSYNTHESIS LAUROYLTRANSFERASE"/>
    <property type="match status" value="1"/>
</dbReference>
<dbReference type="GO" id="GO:0009245">
    <property type="term" value="P:lipid A biosynthetic process"/>
    <property type="evidence" value="ECO:0007669"/>
    <property type="project" value="InterPro"/>
</dbReference>
<dbReference type="InterPro" id="IPR004960">
    <property type="entry name" value="LipA_acyltrans"/>
</dbReference>
<dbReference type="Pfam" id="PF03279">
    <property type="entry name" value="Lip_A_acyltrans"/>
    <property type="match status" value="1"/>
</dbReference>
<dbReference type="EMBL" id="FM954972">
    <property type="protein sequence ID" value="CAV17211.1"/>
    <property type="molecule type" value="Genomic_DNA"/>
</dbReference>
<evidence type="ECO:0000256" key="6">
    <source>
        <dbReference type="ARBA" id="ARBA00022989"/>
    </source>
</evidence>
<accession>B7VHJ9</accession>
<evidence type="ECO:0000256" key="1">
    <source>
        <dbReference type="ARBA" id="ARBA00022475"/>
    </source>
</evidence>
<evidence type="ECO:0000256" key="8">
    <source>
        <dbReference type="ARBA" id="ARBA00023315"/>
    </source>
</evidence>
<comment type="subcellular location">
    <subcellularLocation>
        <location evidence="9">Cell inner membrane</location>
        <topology evidence="9">Single-pass membrane protein</topology>
    </subcellularLocation>
</comment>
<keyword evidence="5 9" id="KW-0448">Lipopolysaccharide biosynthesis</keyword>
<keyword evidence="7 9" id="KW-0472">Membrane</keyword>
<dbReference type="NCBIfam" id="NF005340">
    <property type="entry name" value="PRK06860.1"/>
    <property type="match status" value="1"/>
</dbReference>
<name>B7VHJ9_VIBA3</name>
<evidence type="ECO:0000256" key="3">
    <source>
        <dbReference type="ARBA" id="ARBA00022679"/>
    </source>
</evidence>
<keyword evidence="1 9" id="KW-1003">Cell membrane</keyword>
<dbReference type="CDD" id="cd07984">
    <property type="entry name" value="LPLAT_LABLAT-like"/>
    <property type="match status" value="1"/>
</dbReference>
<dbReference type="InterPro" id="IPR011920">
    <property type="entry name" value="Lipid_A_LpxL_LpxP"/>
</dbReference>
<dbReference type="HOGENOM" id="CLU_049421_1_1_6"/>
<keyword evidence="8 9" id="KW-0012">Acyltransferase</keyword>
<comment type="pathway">
    <text evidence="9">Bacterial outer membrane biogenesis; lipopolysaccharide biosynthesis.</text>
</comment>
<comment type="catalytic activity">
    <reaction evidence="9">
        <text>an alpha-Kdo-(2-&gt;4)-alpha-Kdo-(2-&gt;6)-lipid IVA + a fatty acyl-[ACP] = an alpha-Kdo-(2-&gt;4)-alpha-Kdo-(2-&gt;6)-(acyl)-lipid IVA + holo-[ACP]</text>
        <dbReference type="Rhea" id="RHEA:69396"/>
        <dbReference type="Rhea" id="RHEA-COMP:9685"/>
        <dbReference type="Rhea" id="RHEA-COMP:14125"/>
        <dbReference type="ChEBI" id="CHEBI:64479"/>
        <dbReference type="ChEBI" id="CHEBI:138651"/>
        <dbReference type="ChEBI" id="CHEBI:176429"/>
        <dbReference type="ChEBI" id="CHEBI:176430"/>
        <dbReference type="EC" id="2.3.1.241"/>
    </reaction>
</comment>
<dbReference type="PANTHER" id="PTHR30606">
    <property type="entry name" value="LIPID A BIOSYNTHESIS LAUROYL ACYLTRANSFERASE"/>
    <property type="match status" value="1"/>
</dbReference>
<comment type="similarity">
    <text evidence="9">Belongs to the LpxL/LpxM/LpxP family.</text>
</comment>
<dbReference type="HAMAP" id="MF_01942">
    <property type="entry name" value="Lipid_A_LpxL_LpxP"/>
    <property type="match status" value="1"/>
</dbReference>
<dbReference type="KEGG" id="vsp:VS_0179"/>
<keyword evidence="6 9" id="KW-1133">Transmembrane helix</keyword>
<evidence type="ECO:0000256" key="7">
    <source>
        <dbReference type="ARBA" id="ARBA00023136"/>
    </source>
</evidence>
<reference evidence="10 11" key="1">
    <citation type="submission" date="2009-02" db="EMBL/GenBank/DDBJ databases">
        <title>Vibrio splendidus str. LGP32 complete genome.</title>
        <authorList>
            <person name="Mazel D."/>
            <person name="Le Roux F."/>
        </authorList>
    </citation>
    <scope>NUCLEOTIDE SEQUENCE [LARGE SCALE GENOMIC DNA]</scope>
    <source>
        <strain evidence="10 11">LGP32</strain>
    </source>
</reference>
<dbReference type="eggNOG" id="COG1560">
    <property type="taxonomic scope" value="Bacteria"/>
</dbReference>
<evidence type="ECO:0000313" key="11">
    <source>
        <dbReference type="Proteomes" id="UP000009100"/>
    </source>
</evidence>
<dbReference type="AlphaFoldDB" id="B7VHJ9"/>
<dbReference type="GO" id="GO:0036104">
    <property type="term" value="P:Kdo2-lipid A biosynthetic process"/>
    <property type="evidence" value="ECO:0007669"/>
    <property type="project" value="UniProtKB-UniRule"/>
</dbReference>
<evidence type="ECO:0000256" key="9">
    <source>
        <dbReference type="HAMAP-Rule" id="MF_01942"/>
    </source>
</evidence>
<dbReference type="UniPathway" id="UPA00030"/>
<dbReference type="STRING" id="575788.VS_0179"/>
<dbReference type="Proteomes" id="UP000009100">
    <property type="component" value="Chromosome 1"/>
</dbReference>
<feature type="short sequence motif" description="HXXXXD motif" evidence="9">
    <location>
        <begin position="150"/>
        <end position="155"/>
    </location>
</feature>
<dbReference type="UniPathway" id="UPA00360">
    <property type="reaction ID" value="UER00485"/>
</dbReference>
<dbReference type="GO" id="GO:0005886">
    <property type="term" value="C:plasma membrane"/>
    <property type="evidence" value="ECO:0007669"/>
    <property type="project" value="UniProtKB-SubCell"/>
</dbReference>
<dbReference type="GO" id="GO:0008913">
    <property type="term" value="F:Kdo2-lipid IVA acyltransferase activity"/>
    <property type="evidence" value="ECO:0007669"/>
    <property type="project" value="UniProtKB-EC"/>
</dbReference>
<dbReference type="PIRSF" id="PIRSF026649">
    <property type="entry name" value="MsbB"/>
    <property type="match status" value="1"/>
</dbReference>
<feature type="transmembrane region" description="Helical" evidence="9">
    <location>
        <begin position="34"/>
        <end position="58"/>
    </location>
</feature>
<organism evidence="10 11">
    <name type="scientific">Vibrio atlanticus (strain LGP32)</name>
    <name type="common">Vibrio splendidus (strain Mel32)</name>
    <dbReference type="NCBI Taxonomy" id="575788"/>
    <lineage>
        <taxon>Bacteria</taxon>
        <taxon>Pseudomonadati</taxon>
        <taxon>Pseudomonadota</taxon>
        <taxon>Gammaproteobacteria</taxon>
        <taxon>Vibrionales</taxon>
        <taxon>Vibrionaceae</taxon>
        <taxon>Vibrio</taxon>
    </lineage>
</organism>
<evidence type="ECO:0000256" key="5">
    <source>
        <dbReference type="ARBA" id="ARBA00022985"/>
    </source>
</evidence>
<protein>
    <recommendedName>
        <fullName evidence="9">Lipid A biosynthesis acyltransferase</fullName>
        <ecNumber evidence="9">2.3.1.241</ecNumber>
    </recommendedName>
    <alternativeName>
        <fullName evidence="9">Kdo(2)-lipid IV(A) acyltransferase</fullName>
    </alternativeName>
</protein>
<evidence type="ECO:0000313" key="10">
    <source>
        <dbReference type="EMBL" id="CAV17211.1"/>
    </source>
</evidence>
<keyword evidence="3 9" id="KW-0808">Transferase</keyword>
<proteinExistence type="inferred from homology"/>
<evidence type="ECO:0000256" key="4">
    <source>
        <dbReference type="ARBA" id="ARBA00022692"/>
    </source>
</evidence>
<comment type="pathway">
    <text evidence="9">Glycolipid biosynthesis; KDO(2)-lipid A biosynthesis; KDO(2)-lipid A from CMP-3-deoxy-D-manno-octulosonate and lipid IV(A): step 3/4.</text>
</comment>
<keyword evidence="4 9" id="KW-0812">Transmembrane</keyword>
<dbReference type="GO" id="GO:0009103">
    <property type="term" value="P:lipopolysaccharide biosynthetic process"/>
    <property type="evidence" value="ECO:0007669"/>
    <property type="project" value="UniProtKB-UniRule"/>
</dbReference>
<dbReference type="EC" id="2.3.1.241" evidence="9"/>
<dbReference type="NCBIfam" id="TIGR02207">
    <property type="entry name" value="lipid_A_htrB"/>
    <property type="match status" value="1"/>
</dbReference>
<keyword evidence="2 9" id="KW-0997">Cell inner membrane</keyword>
<sequence>MMVMTTKNSPASSTVQHVINKPPFTLALLHPKYWGVWFGFGLLAFIVNILPYRVLLLLGRSLGALGARYGKKRVAVATRNLELAFPDKPADEVAAMVSENFKNTGMALVETGITWFWPTWRFKRILVDKDTEVLRSHQANGKGVLLCCVHALNLEITARAMPILGIPGLGVYRPHNNPAYEFIQYRGRTQNGNRLVHRKDVKRMIRRLRQGETLFYLPDHDYGRNKSVFVPFFAVEDASTTTGTSILAYTSRCAVVIGSGFRNADGKYEIMADESIEDNYPQKDEKAAAAYMNRYLEKIILRAPEQWMWLHKRFKTMEDPEEEKGIRYK</sequence>
<comment type="function">
    <text evidence="9">Catalyzes the transfer of an acyl chain from an acyl-[acyl-carrier-protein] (ACP) to a Kdo(2)-lipid IV(A) to form a Kdo(2)-(acyl)-lipid IV(A).</text>
</comment>
<evidence type="ECO:0000256" key="2">
    <source>
        <dbReference type="ARBA" id="ARBA00022519"/>
    </source>
</evidence>